<dbReference type="RefSeq" id="XP_031020800.1">
    <property type="nucleotide sequence ID" value="XM_031155143.1"/>
</dbReference>
<gene>
    <name evidence="1" type="ORF">FIESC28_00992</name>
</gene>
<dbReference type="Proteomes" id="UP000253153">
    <property type="component" value="Unassembled WGS sequence"/>
</dbReference>
<dbReference type="InterPro" id="IPR054208">
    <property type="entry name" value="DUF6914"/>
</dbReference>
<keyword evidence="2" id="KW-1185">Reference proteome</keyword>
<organism evidence="1 2">
    <name type="scientific">Fusarium coffeatum</name>
    <dbReference type="NCBI Taxonomy" id="231269"/>
    <lineage>
        <taxon>Eukaryota</taxon>
        <taxon>Fungi</taxon>
        <taxon>Dikarya</taxon>
        <taxon>Ascomycota</taxon>
        <taxon>Pezizomycotina</taxon>
        <taxon>Sordariomycetes</taxon>
        <taxon>Hypocreomycetidae</taxon>
        <taxon>Hypocreales</taxon>
        <taxon>Nectriaceae</taxon>
        <taxon>Fusarium</taxon>
        <taxon>Fusarium incarnatum-equiseti species complex</taxon>
    </lineage>
</organism>
<dbReference type="GeneID" id="41990439"/>
<comment type="caution">
    <text evidence="1">The sequence shown here is derived from an EMBL/GenBank/DDBJ whole genome shotgun (WGS) entry which is preliminary data.</text>
</comment>
<accession>A0A366SA98</accession>
<name>A0A366SA98_9HYPO</name>
<dbReference type="AlphaFoldDB" id="A0A366SA98"/>
<sequence>MSQPYTLYLTFQWLRHNGKEHQYHWGLWSTDAKPPAGRLFHATDAGRQALDLYYENRKVRDPSKSKSMVVCLMIAKSPKAEYLDHYASRIPLMNCSHLPAGEPQWTCRVWVKETLKALHEKGQIVLPADIDTIESYGKYTADRYLSQMGNPMIFNDLGWLSQTSAGNTHQQYYGAEPMETETYQQYQQQRYYGTKPMQTETYGQNARQYQQQTYYGTKPMQTETYQYNTYY</sequence>
<dbReference type="Pfam" id="PF21858">
    <property type="entry name" value="DUF6914"/>
    <property type="match status" value="1"/>
</dbReference>
<evidence type="ECO:0000313" key="2">
    <source>
        <dbReference type="Proteomes" id="UP000253153"/>
    </source>
</evidence>
<evidence type="ECO:0000313" key="1">
    <source>
        <dbReference type="EMBL" id="RBR26209.1"/>
    </source>
</evidence>
<dbReference type="EMBL" id="QKXC01000025">
    <property type="protein sequence ID" value="RBR26209.1"/>
    <property type="molecule type" value="Genomic_DNA"/>
</dbReference>
<proteinExistence type="predicted"/>
<protein>
    <submittedName>
        <fullName evidence="1">Uncharacterized protein</fullName>
    </submittedName>
</protein>
<dbReference type="OrthoDB" id="3016366at2759"/>
<reference evidence="1 2" key="1">
    <citation type="submission" date="2018-06" db="EMBL/GenBank/DDBJ databases">
        <title>Fusarium incarnatum-equiseti species complex species 28.</title>
        <authorList>
            <person name="Gardiner D.M."/>
        </authorList>
    </citation>
    <scope>NUCLEOTIDE SEQUENCE [LARGE SCALE GENOMIC DNA]</scope>
    <source>
        <strain evidence="1 2">FIESC_28</strain>
    </source>
</reference>